<feature type="region of interest" description="Disordered" evidence="1">
    <location>
        <begin position="140"/>
        <end position="175"/>
    </location>
</feature>
<proteinExistence type="predicted"/>
<name>A0A7S4IYM4_9STRA</name>
<reference evidence="2" key="1">
    <citation type="submission" date="2021-01" db="EMBL/GenBank/DDBJ databases">
        <authorList>
            <person name="Corre E."/>
            <person name="Pelletier E."/>
            <person name="Niang G."/>
            <person name="Scheremetjew M."/>
            <person name="Finn R."/>
            <person name="Kale V."/>
            <person name="Holt S."/>
            <person name="Cochrane G."/>
            <person name="Meng A."/>
            <person name="Brown T."/>
            <person name="Cohen L."/>
        </authorList>
    </citation>
    <scope>NUCLEOTIDE SEQUENCE</scope>
    <source>
        <strain evidence="2">Isolate 1302-5</strain>
    </source>
</reference>
<accession>A0A7S4IYM4</accession>
<gene>
    <name evidence="2" type="ORF">OAUR00152_LOCUS17465</name>
</gene>
<organism evidence="2">
    <name type="scientific">Odontella aurita</name>
    <dbReference type="NCBI Taxonomy" id="265563"/>
    <lineage>
        <taxon>Eukaryota</taxon>
        <taxon>Sar</taxon>
        <taxon>Stramenopiles</taxon>
        <taxon>Ochrophyta</taxon>
        <taxon>Bacillariophyta</taxon>
        <taxon>Mediophyceae</taxon>
        <taxon>Biddulphiophycidae</taxon>
        <taxon>Eupodiscales</taxon>
        <taxon>Odontellaceae</taxon>
        <taxon>Odontella</taxon>
    </lineage>
</organism>
<protein>
    <submittedName>
        <fullName evidence="2">Uncharacterized protein</fullName>
    </submittedName>
</protein>
<sequence length="175" mass="18286">MAASVTALLGRLPAPLFGNAATAFAWSTKKASALPRYAGWAVPGAVGALWFVWPAVDDGWKVSVGIMADPEAAAAAKAEAAEAAKVSSPAPAIAVELSQEAKDAIANAHKGSEVTMSAEEKAVVAKVKAGDFSDLEKDWDTFAEKSIVPGEDDDDDDDDDDDEDDDDDDEDEDDE</sequence>
<evidence type="ECO:0000256" key="1">
    <source>
        <dbReference type="SAM" id="MobiDB-lite"/>
    </source>
</evidence>
<feature type="compositionally biased region" description="Acidic residues" evidence="1">
    <location>
        <begin position="150"/>
        <end position="175"/>
    </location>
</feature>
<dbReference type="EMBL" id="HBKQ01025820">
    <property type="protein sequence ID" value="CAE2243547.1"/>
    <property type="molecule type" value="Transcribed_RNA"/>
</dbReference>
<dbReference type="AlphaFoldDB" id="A0A7S4IYM4"/>
<evidence type="ECO:0000313" key="2">
    <source>
        <dbReference type="EMBL" id="CAE2243547.1"/>
    </source>
</evidence>